<gene>
    <name evidence="2" type="ORF">A1O9_07381</name>
</gene>
<organism evidence="2 3">
    <name type="scientific">Exophiala aquamarina CBS 119918</name>
    <dbReference type="NCBI Taxonomy" id="1182545"/>
    <lineage>
        <taxon>Eukaryota</taxon>
        <taxon>Fungi</taxon>
        <taxon>Dikarya</taxon>
        <taxon>Ascomycota</taxon>
        <taxon>Pezizomycotina</taxon>
        <taxon>Eurotiomycetes</taxon>
        <taxon>Chaetothyriomycetidae</taxon>
        <taxon>Chaetothyriales</taxon>
        <taxon>Herpotrichiellaceae</taxon>
        <taxon>Exophiala</taxon>
    </lineage>
</organism>
<comment type="caution">
    <text evidence="2">The sequence shown here is derived from an EMBL/GenBank/DDBJ whole genome shotgun (WGS) entry which is preliminary data.</text>
</comment>
<keyword evidence="1" id="KW-1133">Transmembrane helix</keyword>
<dbReference type="OrthoDB" id="3596604at2759"/>
<dbReference type="EMBL" id="AMGV01000005">
    <property type="protein sequence ID" value="KEF57191.1"/>
    <property type="molecule type" value="Genomic_DNA"/>
</dbReference>
<dbReference type="VEuPathDB" id="FungiDB:A1O9_07381"/>
<dbReference type="AlphaFoldDB" id="A0A072PBF7"/>
<evidence type="ECO:0000313" key="2">
    <source>
        <dbReference type="EMBL" id="KEF57191.1"/>
    </source>
</evidence>
<keyword evidence="1" id="KW-0812">Transmembrane</keyword>
<protein>
    <submittedName>
        <fullName evidence="2">Uncharacterized protein</fullName>
    </submittedName>
</protein>
<dbReference type="HOGENOM" id="CLU_020820_0_0_1"/>
<evidence type="ECO:0000313" key="3">
    <source>
        <dbReference type="Proteomes" id="UP000027920"/>
    </source>
</evidence>
<feature type="transmembrane region" description="Helical" evidence="1">
    <location>
        <begin position="86"/>
        <end position="109"/>
    </location>
</feature>
<keyword evidence="1" id="KW-0472">Membrane</keyword>
<name>A0A072PBF7_9EURO</name>
<dbReference type="Proteomes" id="UP000027920">
    <property type="component" value="Unassembled WGS sequence"/>
</dbReference>
<dbReference type="GeneID" id="25282295"/>
<dbReference type="RefSeq" id="XP_013259781.1">
    <property type="nucleotide sequence ID" value="XM_013404327.1"/>
</dbReference>
<reference evidence="2 3" key="1">
    <citation type="submission" date="2013-03" db="EMBL/GenBank/DDBJ databases">
        <title>The Genome Sequence of Exophiala aquamarina CBS 119918.</title>
        <authorList>
            <consortium name="The Broad Institute Genomics Platform"/>
            <person name="Cuomo C."/>
            <person name="de Hoog S."/>
            <person name="Gorbushina A."/>
            <person name="Walker B."/>
            <person name="Young S.K."/>
            <person name="Zeng Q."/>
            <person name="Gargeya S."/>
            <person name="Fitzgerald M."/>
            <person name="Haas B."/>
            <person name="Abouelleil A."/>
            <person name="Allen A.W."/>
            <person name="Alvarado L."/>
            <person name="Arachchi H.M."/>
            <person name="Berlin A.M."/>
            <person name="Chapman S.B."/>
            <person name="Gainer-Dewar J."/>
            <person name="Goldberg J."/>
            <person name="Griggs A."/>
            <person name="Gujja S."/>
            <person name="Hansen M."/>
            <person name="Howarth C."/>
            <person name="Imamovic A."/>
            <person name="Ireland A."/>
            <person name="Larimer J."/>
            <person name="McCowan C."/>
            <person name="Murphy C."/>
            <person name="Pearson M."/>
            <person name="Poon T.W."/>
            <person name="Priest M."/>
            <person name="Roberts A."/>
            <person name="Saif S."/>
            <person name="Shea T."/>
            <person name="Sisk P."/>
            <person name="Sykes S."/>
            <person name="Wortman J."/>
            <person name="Nusbaum C."/>
            <person name="Birren B."/>
        </authorList>
    </citation>
    <scope>NUCLEOTIDE SEQUENCE [LARGE SCALE GENOMIC DNA]</scope>
    <source>
        <strain evidence="2 3">CBS 119918</strain>
    </source>
</reference>
<proteinExistence type="predicted"/>
<feature type="transmembrane region" description="Helical" evidence="1">
    <location>
        <begin position="401"/>
        <end position="424"/>
    </location>
</feature>
<sequence>MAYIDKSQRRVFNSLTTGNSLLLGVNLAASLRSYAKLLRWRMLAKCHRPLETFDLVMGCDSVINVLKLLRKAKNSRSKWLPSKTQLLCLFWLLIHLAITVLVGIIGLNYNLETSTDYVILGKGTISILDLDALSTGNFLSDLGAVQTWGVRGKVTTPLDWDAALEYSQTYYSTYDGHTFYYFQDQNANDTGTGHITSRYIESYAYCHGYRVTEGQYGNMSYIIYNDGTKDVNQTLSAQPGPGGLLTFSKFNSTCGARCTDINAFQAESFPTALVDDGDKFDLYEGRFFVCNNTVPEVGDDTEDVKPEYTVSDLTARMLAGALGWSSAVPSADGKSLYMTYTNTSEIGFYKTPNETDMADLISGFTMGAVSFMDDSSAASRKYVTSSDRPIAAQYLHVTWRFAGSILAVIPFIHFWTLLAVISWANHAIIKDDSHLAIAKAYHSLLRQLGNTGCLLQGDEIVRVMGNPMVKYGFSSSREQDGYLHVDVFEKGDAIQSMGGPFREGWYDGIGMVQEESNHRVSQAELMPRRRYRDIDATEYF</sequence>
<evidence type="ECO:0000256" key="1">
    <source>
        <dbReference type="SAM" id="Phobius"/>
    </source>
</evidence>
<keyword evidence="3" id="KW-1185">Reference proteome</keyword>
<accession>A0A072PBF7</accession>